<dbReference type="Proteomes" id="UP000051448">
    <property type="component" value="Unassembled WGS sequence"/>
</dbReference>
<evidence type="ECO:0000256" key="1">
    <source>
        <dbReference type="ARBA" id="ARBA00002777"/>
    </source>
</evidence>
<keyword evidence="6 10" id="KW-0808">Transferase</keyword>
<organism evidence="16 17">
    <name type="scientific">Liquorilactobacillus hordei DSM 19519</name>
    <dbReference type="NCBI Taxonomy" id="1423759"/>
    <lineage>
        <taxon>Bacteria</taxon>
        <taxon>Bacillati</taxon>
        <taxon>Bacillota</taxon>
        <taxon>Bacilli</taxon>
        <taxon>Lactobacillales</taxon>
        <taxon>Lactobacillaceae</taxon>
        <taxon>Liquorilactobacillus</taxon>
    </lineage>
</organism>
<dbReference type="EMBL" id="AZDX01000031">
    <property type="protein sequence ID" value="KRL06108.1"/>
    <property type="molecule type" value="Genomic_DNA"/>
</dbReference>
<feature type="domain" description="Cobalamin-independent methionine synthase MetE N-terminal" evidence="15">
    <location>
        <begin position="9"/>
        <end position="316"/>
    </location>
</feature>
<keyword evidence="5 10" id="KW-0028">Amino-acid biosynthesis</keyword>
<feature type="binding site" evidence="10 11">
    <location>
        <position position="561"/>
    </location>
    <ligand>
        <name>5-methyltetrahydropteroyltri-L-glutamate</name>
        <dbReference type="ChEBI" id="CHEBI:58207"/>
    </ligand>
</feature>
<comment type="cofactor">
    <cofactor evidence="12">
        <name>Zn(2+)</name>
        <dbReference type="ChEBI" id="CHEBI:29105"/>
    </cofactor>
    <text evidence="12">Binds 2 Zn(2+) ions per subunit.</text>
</comment>
<feature type="domain" description="Cobalamin-independent methionine synthase MetE C-terminal/archaeal" evidence="14">
    <location>
        <begin position="426"/>
        <end position="748"/>
    </location>
</feature>
<feature type="binding site" evidence="11">
    <location>
        <position position="24"/>
    </location>
    <ligand>
        <name>5-methyltetrahydropteroyltri-L-glutamate</name>
        <dbReference type="ChEBI" id="CHEBI:58207"/>
    </ligand>
</feature>
<evidence type="ECO:0000256" key="8">
    <source>
        <dbReference type="ARBA" id="ARBA00022833"/>
    </source>
</evidence>
<dbReference type="AlphaFoldDB" id="A0A0R1MDH8"/>
<dbReference type="NCBIfam" id="TIGR01371">
    <property type="entry name" value="met_syn_B12ind"/>
    <property type="match status" value="1"/>
</dbReference>
<proteinExistence type="inferred from homology"/>
<dbReference type="SUPFAM" id="SSF51726">
    <property type="entry name" value="UROD/MetE-like"/>
    <property type="match status" value="2"/>
</dbReference>
<evidence type="ECO:0000256" key="3">
    <source>
        <dbReference type="ARBA" id="ARBA00009553"/>
    </source>
</evidence>
<feature type="active site" description="Proton donor" evidence="10 13">
    <location>
        <position position="695"/>
    </location>
</feature>
<dbReference type="UniPathway" id="UPA00051">
    <property type="reaction ID" value="UER00082"/>
</dbReference>
<dbReference type="Pfam" id="PF01717">
    <property type="entry name" value="Meth_synt_2"/>
    <property type="match status" value="1"/>
</dbReference>
<feature type="binding site" evidence="10">
    <location>
        <position position="605"/>
    </location>
    <ligand>
        <name>5-methyltetrahydropteroyltri-L-glutamate</name>
        <dbReference type="ChEBI" id="CHEBI:58207"/>
    </ligand>
</feature>
<keyword evidence="8 10" id="KW-0862">Zinc</keyword>
<protein>
    <recommendedName>
        <fullName evidence="10">5-methyltetrahydropteroyltriglutamate--homocysteine methyltransferase</fullName>
        <ecNumber evidence="10">2.1.1.14</ecNumber>
    </recommendedName>
    <alternativeName>
        <fullName evidence="10">Cobalamin-independent methionine synthase</fullName>
    </alternativeName>
    <alternativeName>
        <fullName evidence="10">Methionine synthase, vitamin-B12 independent isozyme</fullName>
    </alternativeName>
</protein>
<dbReference type="CDD" id="cd03311">
    <property type="entry name" value="CIMS_C_terminal_like"/>
    <property type="match status" value="1"/>
</dbReference>
<keyword evidence="7 10" id="KW-0479">Metal-binding</keyword>
<dbReference type="InterPro" id="IPR038071">
    <property type="entry name" value="UROD/MetE-like_sf"/>
</dbReference>
<feature type="binding site" evidence="11">
    <location>
        <position position="125"/>
    </location>
    <ligand>
        <name>5-methyltetrahydropteroyltri-L-glutamate</name>
        <dbReference type="ChEBI" id="CHEBI:58207"/>
    </ligand>
</feature>
<dbReference type="STRING" id="1423759.FC92_GL001156"/>
<comment type="caution">
    <text evidence="16">The sequence shown here is derived from an EMBL/GenBank/DDBJ whole genome shotgun (WGS) entry which is preliminary data.</text>
</comment>
<evidence type="ECO:0000259" key="14">
    <source>
        <dbReference type="Pfam" id="PF01717"/>
    </source>
</evidence>
<dbReference type="EC" id="2.1.1.14" evidence="10"/>
<evidence type="ECO:0000256" key="4">
    <source>
        <dbReference type="ARBA" id="ARBA00022603"/>
    </source>
</evidence>
<dbReference type="GO" id="GO:0003871">
    <property type="term" value="F:5-methyltetrahydropteroyltriglutamate-homocysteine S-methyltransferase activity"/>
    <property type="evidence" value="ECO:0007669"/>
    <property type="project" value="UniProtKB-UniRule"/>
</dbReference>
<evidence type="ECO:0000256" key="9">
    <source>
        <dbReference type="ARBA" id="ARBA00023167"/>
    </source>
</evidence>
<evidence type="ECO:0000256" key="5">
    <source>
        <dbReference type="ARBA" id="ARBA00022605"/>
    </source>
</evidence>
<comment type="function">
    <text evidence="1 10">Catalyzes the transfer of a methyl group from 5-methyltetrahydrofolate to homocysteine resulting in methionine formation.</text>
</comment>
<evidence type="ECO:0000256" key="10">
    <source>
        <dbReference type="HAMAP-Rule" id="MF_00172"/>
    </source>
</evidence>
<evidence type="ECO:0000259" key="15">
    <source>
        <dbReference type="Pfam" id="PF08267"/>
    </source>
</evidence>
<evidence type="ECO:0000313" key="16">
    <source>
        <dbReference type="EMBL" id="KRL06108.1"/>
    </source>
</evidence>
<keyword evidence="4 10" id="KW-0489">Methyltransferase</keyword>
<feature type="binding site" evidence="12">
    <location>
        <position position="727"/>
    </location>
    <ligand>
        <name>Zn(2+)</name>
        <dbReference type="ChEBI" id="CHEBI:29105"/>
        <label>1</label>
        <note>catalytic</note>
    </ligand>
</feature>
<dbReference type="PANTHER" id="PTHR30519">
    <property type="entry name" value="5-METHYLTETRAHYDROPTEROYLTRIGLUTAMATE--HOMOCYSTEINE METHYLTRANSFERASE"/>
    <property type="match status" value="1"/>
</dbReference>
<evidence type="ECO:0000256" key="11">
    <source>
        <dbReference type="PIRSR" id="PIRSR000382-1"/>
    </source>
</evidence>
<evidence type="ECO:0000313" key="17">
    <source>
        <dbReference type="Proteomes" id="UP000051448"/>
    </source>
</evidence>
<dbReference type="PIRSF" id="PIRSF000382">
    <property type="entry name" value="MeTrfase_B12_ind"/>
    <property type="match status" value="1"/>
</dbReference>
<evidence type="ECO:0000256" key="12">
    <source>
        <dbReference type="PIRSR" id="PIRSR000382-2"/>
    </source>
</evidence>
<comment type="pathway">
    <text evidence="2 10">Amino-acid biosynthesis; L-methionine biosynthesis via de novo pathway; L-methionine from L-homocysteine (MetE route): step 1/1.</text>
</comment>
<feature type="binding site" evidence="10 11">
    <location>
        <begin position="431"/>
        <end position="433"/>
    </location>
    <ligand>
        <name>L-homocysteine</name>
        <dbReference type="ChEBI" id="CHEBI:58199"/>
    </ligand>
</feature>
<feature type="binding site" evidence="12">
    <location>
        <position position="642"/>
    </location>
    <ligand>
        <name>Zn(2+)</name>
        <dbReference type="ChEBI" id="CHEBI:29105"/>
        <label>1</label>
        <note>catalytic</note>
    </ligand>
</feature>
<feature type="binding site" evidence="10">
    <location>
        <position position="666"/>
    </location>
    <ligand>
        <name>Zn(2+)</name>
        <dbReference type="ChEBI" id="CHEBI:29105"/>
        <note>catalytic</note>
    </ligand>
</feature>
<dbReference type="GO" id="GO:0032259">
    <property type="term" value="P:methylation"/>
    <property type="evidence" value="ECO:0007669"/>
    <property type="project" value="UniProtKB-KW"/>
</dbReference>
<dbReference type="GO" id="GO:0009086">
    <property type="term" value="P:methionine biosynthetic process"/>
    <property type="evidence" value="ECO:0007669"/>
    <property type="project" value="UniProtKB-UniRule"/>
</dbReference>
<reference evidence="16 17" key="1">
    <citation type="journal article" date="2015" name="Genome Announc.">
        <title>Expanding the biotechnology potential of lactobacilli through comparative genomics of 213 strains and associated genera.</title>
        <authorList>
            <person name="Sun Z."/>
            <person name="Harris H.M."/>
            <person name="McCann A."/>
            <person name="Guo C."/>
            <person name="Argimon S."/>
            <person name="Zhang W."/>
            <person name="Yang X."/>
            <person name="Jeffery I.B."/>
            <person name="Cooney J.C."/>
            <person name="Kagawa T.F."/>
            <person name="Liu W."/>
            <person name="Song Y."/>
            <person name="Salvetti E."/>
            <person name="Wrobel A."/>
            <person name="Rasinkangas P."/>
            <person name="Parkhill J."/>
            <person name="Rea M.C."/>
            <person name="O'Sullivan O."/>
            <person name="Ritari J."/>
            <person name="Douillard F.P."/>
            <person name="Paul Ross R."/>
            <person name="Yang R."/>
            <person name="Briner A.E."/>
            <person name="Felis G.E."/>
            <person name="de Vos W.M."/>
            <person name="Barrangou R."/>
            <person name="Klaenhammer T.R."/>
            <person name="Caufield P.W."/>
            <person name="Cui Y."/>
            <person name="Zhang H."/>
            <person name="O'Toole P.W."/>
        </authorList>
    </citation>
    <scope>NUCLEOTIDE SEQUENCE [LARGE SCALE GENOMIC DNA]</scope>
    <source>
        <strain evidence="16 17">DSM 19519</strain>
    </source>
</reference>
<dbReference type="NCBIfam" id="NF003556">
    <property type="entry name" value="PRK05222.1"/>
    <property type="match status" value="1"/>
</dbReference>
<sequence length="762" mass="87612">MKELFNMTTTIVGFPRIGAQRELKFATEKYFRNQITAKDLRKVGKELRKRHWLELQHAGIEQIPSNDFSFYDNLLDTTFLFNAIPVEIKNSSLSNLDKYFALARGYQGEEGDFKAWPMKKWFNTNYHYLVPQLTNDNSFQYHGGKIINEFLEAKELGIITRPTIIGPFTLLKLSEFGIGVTAEDFTQNLLTAYGDLIADLSANGAKWIQIDEPSLVYDLTSSEIQWVYDFYQRLLTKKDKTKILLQTYFGDIRDIYHQLLTLDFDGIGLDFIEGKETKKLVESGFPEDKVLFAGIVNGKNIWRNNYQTTLNLLDSLPIKKVILSTSCSLLHVPYTVSAEPFAPNIKKHFAFASEKLTELKELDLLQQNQQLGLLQTNQKLFAASRVEENLELHQQIEKLTETDFIRKPDFEERRLKQEDALHLPLLPTTTIGSFPQTREVKHARVALRKDELSQAEYDKFIKQHIQECIKWQEDVGFDVLVHGEFERNDMVEYFGQRLSGYLFTKNGWVQSYGTRAVKPPIIWGDVSRKEPITVKWSAYAQSLTNKPVKGMLTGPVTILNWSFPREDISLEESTLQIALAIQAEVLDLEKNGINIIQIDEAALREKLPLRKSDWNSEYLDWAIPAFRLVHSKVKATTQIHTHMCYSEFGDIIQAIDQMDADVISFEASRSNLEILQQLQDKHFKTLVGPGVYDIHSPRIPTKTEIINELHQILAKVPQQNIWVNPDCGLKTRGEREAKASLVNLTEATRIIRRELTDGQDTN</sequence>
<gene>
    <name evidence="10" type="primary">metE</name>
    <name evidence="16" type="ORF">FC92_GL001156</name>
</gene>
<dbReference type="Pfam" id="PF08267">
    <property type="entry name" value="Meth_synt_1"/>
    <property type="match status" value="1"/>
</dbReference>
<dbReference type="Gene3D" id="3.20.20.210">
    <property type="match status" value="2"/>
</dbReference>
<comment type="cofactor">
    <cofactor evidence="10">
        <name>Zn(2+)</name>
        <dbReference type="ChEBI" id="CHEBI:29105"/>
    </cofactor>
    <text evidence="10">Binds 1 zinc ion per subunit.</text>
</comment>
<dbReference type="GO" id="GO:0008270">
    <property type="term" value="F:zinc ion binding"/>
    <property type="evidence" value="ECO:0007669"/>
    <property type="project" value="InterPro"/>
</dbReference>
<comment type="catalytic activity">
    <reaction evidence="10">
        <text>5-methyltetrahydropteroyltri-L-glutamate + L-homocysteine = tetrahydropteroyltri-L-glutamate + L-methionine</text>
        <dbReference type="Rhea" id="RHEA:21196"/>
        <dbReference type="ChEBI" id="CHEBI:57844"/>
        <dbReference type="ChEBI" id="CHEBI:58140"/>
        <dbReference type="ChEBI" id="CHEBI:58199"/>
        <dbReference type="ChEBI" id="CHEBI:58207"/>
        <dbReference type="EC" id="2.1.1.14"/>
    </reaction>
</comment>
<keyword evidence="10" id="KW-0677">Repeat</keyword>
<feature type="binding site" evidence="10">
    <location>
        <position position="644"/>
    </location>
    <ligand>
        <name>Zn(2+)</name>
        <dbReference type="ChEBI" id="CHEBI:29105"/>
        <note>catalytic</note>
    </ligand>
</feature>
<comment type="similarity">
    <text evidence="3 10">Belongs to the vitamin-B12 independent methionine synthase family.</text>
</comment>
<name>A0A0R1MDH8_9LACO</name>
<evidence type="ECO:0000256" key="6">
    <source>
        <dbReference type="ARBA" id="ARBA00022679"/>
    </source>
</evidence>
<feature type="binding site" evidence="10">
    <location>
        <position position="484"/>
    </location>
    <ligand>
        <name>L-homocysteine</name>
        <dbReference type="ChEBI" id="CHEBI:58199"/>
    </ligand>
</feature>
<feature type="binding site" evidence="10 11">
    <location>
        <position position="484"/>
    </location>
    <ligand>
        <name>L-methionine</name>
        <dbReference type="ChEBI" id="CHEBI:57844"/>
    </ligand>
</feature>
<feature type="binding site" evidence="12">
    <location>
        <position position="644"/>
    </location>
    <ligand>
        <name>Zn(2+)</name>
        <dbReference type="ChEBI" id="CHEBI:29105"/>
        <label>1</label>
        <note>catalytic</note>
    </ligand>
</feature>
<feature type="binding site" evidence="10">
    <location>
        <position position="727"/>
    </location>
    <ligand>
        <name>Zn(2+)</name>
        <dbReference type="ChEBI" id="CHEBI:29105"/>
        <note>catalytic</note>
    </ligand>
</feature>
<dbReference type="PATRIC" id="fig|1423759.3.peg.1222"/>
<evidence type="ECO:0000256" key="7">
    <source>
        <dbReference type="ARBA" id="ARBA00022723"/>
    </source>
</evidence>
<feature type="binding site" evidence="12">
    <location>
        <position position="666"/>
    </location>
    <ligand>
        <name>Zn(2+)</name>
        <dbReference type="ChEBI" id="CHEBI:29105"/>
        <label>1</label>
        <note>catalytic</note>
    </ligand>
</feature>
<dbReference type="CDD" id="cd03312">
    <property type="entry name" value="CIMS_N_terminal_like"/>
    <property type="match status" value="1"/>
</dbReference>
<comment type="caution">
    <text evidence="10">Lacks conserved residue(s) required for the propagation of feature annotation.</text>
</comment>
<feature type="binding site" evidence="10">
    <location>
        <position position="120"/>
    </location>
    <ligand>
        <name>5-methyltetrahydropteroyltri-L-glutamate</name>
        <dbReference type="ChEBI" id="CHEBI:58207"/>
    </ligand>
</feature>
<dbReference type="HAMAP" id="MF_00172">
    <property type="entry name" value="Meth_synth"/>
    <property type="match status" value="1"/>
</dbReference>
<feature type="binding site" evidence="10">
    <location>
        <begin position="21"/>
        <end position="24"/>
    </location>
    <ligand>
        <name>5-methyltetrahydropteroyltri-L-glutamate</name>
        <dbReference type="ChEBI" id="CHEBI:58207"/>
    </ligand>
</feature>
<keyword evidence="9 10" id="KW-0486">Methionine biosynthesis</keyword>
<evidence type="ECO:0000256" key="2">
    <source>
        <dbReference type="ARBA" id="ARBA00004681"/>
    </source>
</evidence>
<feature type="binding site" evidence="10 11">
    <location>
        <position position="599"/>
    </location>
    <ligand>
        <name>L-methionine</name>
        <dbReference type="ChEBI" id="CHEBI:57844"/>
    </ligand>
</feature>
<keyword evidence="17" id="KW-1185">Reference proteome</keyword>
<dbReference type="InterPro" id="IPR013215">
    <property type="entry name" value="Cbl-indep_Met_Synth_N"/>
</dbReference>
<dbReference type="InterPro" id="IPR002629">
    <property type="entry name" value="Met_Synth_C/arc"/>
</dbReference>
<feature type="binding site" evidence="10 11">
    <location>
        <begin position="431"/>
        <end position="433"/>
    </location>
    <ligand>
        <name>L-methionine</name>
        <dbReference type="ChEBI" id="CHEBI:57844"/>
    </ligand>
</feature>
<evidence type="ECO:0000256" key="13">
    <source>
        <dbReference type="PIRSR" id="PIRSR000382-3"/>
    </source>
</evidence>
<feature type="binding site" evidence="10 11">
    <location>
        <position position="599"/>
    </location>
    <ligand>
        <name>L-homocysteine</name>
        <dbReference type="ChEBI" id="CHEBI:58199"/>
    </ligand>
</feature>
<accession>A0A0R1MDH8</accession>
<feature type="binding site" evidence="10">
    <location>
        <position position="642"/>
    </location>
    <ligand>
        <name>Zn(2+)</name>
        <dbReference type="ChEBI" id="CHEBI:29105"/>
        <note>catalytic</note>
    </ligand>
</feature>
<dbReference type="InterPro" id="IPR006276">
    <property type="entry name" value="Cobalamin-indep_Met_synthase"/>
</dbReference>